<protein>
    <submittedName>
        <fullName evidence="1">Uncharacterized protein</fullName>
    </submittedName>
</protein>
<dbReference type="AlphaFoldDB" id="A0ABD3FY75"/>
<name>A0ABD3FY75_9STRA</name>
<reference evidence="1 2" key="1">
    <citation type="submission" date="2024-09" db="EMBL/GenBank/DDBJ databases">
        <title>Genome sequencing and assembly of Phytophthora oleae, isolate VK10A, causative agent of rot of olive drupes.</title>
        <authorList>
            <person name="Conti Taguali S."/>
            <person name="Riolo M."/>
            <person name="La Spada F."/>
            <person name="Cacciola S.O."/>
            <person name="Dionisio G."/>
        </authorList>
    </citation>
    <scope>NUCLEOTIDE SEQUENCE [LARGE SCALE GENOMIC DNA]</scope>
    <source>
        <strain evidence="1 2">VK10A</strain>
    </source>
</reference>
<accession>A0ABD3FY75</accession>
<dbReference type="EMBL" id="JBIMZQ010000006">
    <property type="protein sequence ID" value="KAL3671159.1"/>
    <property type="molecule type" value="Genomic_DNA"/>
</dbReference>
<evidence type="ECO:0000313" key="2">
    <source>
        <dbReference type="Proteomes" id="UP001632037"/>
    </source>
</evidence>
<gene>
    <name evidence="1" type="ORF">V7S43_004340</name>
</gene>
<keyword evidence="2" id="KW-1185">Reference proteome</keyword>
<evidence type="ECO:0000313" key="1">
    <source>
        <dbReference type="EMBL" id="KAL3671159.1"/>
    </source>
</evidence>
<proteinExistence type="predicted"/>
<sequence length="168" mass="19490">MEKSEHKAVLMLAPLSKVSSLHLPACDHEKLRADLSAYIYFSGRLRERRKEIYEADRCGTLKDRQAVTLSVEVGKWKRASDRMRLLVCEQLRALINSNLDTTTSNELQTDSSSEMIVQCTELLHSITITAIKEEIFEKERLQSNLRLHGKSAVYVVMRSRWRVRPRSW</sequence>
<dbReference type="Proteomes" id="UP001632037">
    <property type="component" value="Unassembled WGS sequence"/>
</dbReference>
<organism evidence="1 2">
    <name type="scientific">Phytophthora oleae</name>
    <dbReference type="NCBI Taxonomy" id="2107226"/>
    <lineage>
        <taxon>Eukaryota</taxon>
        <taxon>Sar</taxon>
        <taxon>Stramenopiles</taxon>
        <taxon>Oomycota</taxon>
        <taxon>Peronosporomycetes</taxon>
        <taxon>Peronosporales</taxon>
        <taxon>Peronosporaceae</taxon>
        <taxon>Phytophthora</taxon>
    </lineage>
</organism>
<comment type="caution">
    <text evidence="1">The sequence shown here is derived from an EMBL/GenBank/DDBJ whole genome shotgun (WGS) entry which is preliminary data.</text>
</comment>